<keyword evidence="2" id="KW-0813">Transport</keyword>
<gene>
    <name evidence="8" type="ORF">ACF05T_08300</name>
</gene>
<feature type="transmembrane region" description="Helical" evidence="7">
    <location>
        <begin position="149"/>
        <end position="166"/>
    </location>
</feature>
<comment type="subcellular location">
    <subcellularLocation>
        <location evidence="1">Cell membrane</location>
        <topology evidence="1">Multi-pass membrane protein</topology>
    </subcellularLocation>
</comment>
<keyword evidence="6 7" id="KW-0472">Membrane</keyword>
<sequence length="420" mass="43292">MSRSPLKNRIPGGVNGRRMLVIGFIDKCGTGLWATSIALYFTYVTGLGIAQVGLLVGMSGGVGIAGAPLAGRLADRFPVTRLLIGAQLLRAAALLALLTTDSYPLLVLYSAVGAVPDRATGVLTKLYAARVAGPERVRYQAINRTVSNLGWAFGGLGAAAALSVATTTAYQLLLIGNVLSYVLMAVLTLRCAEPAAPSRIAADSTTPAPSTKPASPWRDRTYLLFTATEAALGLHDTILQVALPLWIVHATDAPVGLAPMLLVLNSVLVVLFQVPLARFGATTDAARRLLLPLACLLVAGTLALTASALAGRGPAIAALVTAAVVLTFAEMIHTTASWELSLALAPYDAQGAYLGVHGLAAASQRFAGPLLLTAVISAGPLAWPLLGAGLVATCAGQHRLVRRRPGTPALSVAPTTVSEH</sequence>
<accession>A0ABW6Y8F2</accession>
<feature type="transmembrane region" description="Helical" evidence="7">
    <location>
        <begin position="315"/>
        <end position="332"/>
    </location>
</feature>
<evidence type="ECO:0000256" key="5">
    <source>
        <dbReference type="ARBA" id="ARBA00022989"/>
    </source>
</evidence>
<organism evidence="8 9">
    <name type="scientific">Streptomyces lateritius</name>
    <dbReference type="NCBI Taxonomy" id="67313"/>
    <lineage>
        <taxon>Bacteria</taxon>
        <taxon>Bacillati</taxon>
        <taxon>Actinomycetota</taxon>
        <taxon>Actinomycetes</taxon>
        <taxon>Kitasatosporales</taxon>
        <taxon>Streptomycetaceae</taxon>
        <taxon>Streptomyces</taxon>
    </lineage>
</organism>
<dbReference type="InterPro" id="IPR050171">
    <property type="entry name" value="MFS_Transporters"/>
</dbReference>
<evidence type="ECO:0000256" key="1">
    <source>
        <dbReference type="ARBA" id="ARBA00004651"/>
    </source>
</evidence>
<reference evidence="8 9" key="1">
    <citation type="submission" date="2024-10" db="EMBL/GenBank/DDBJ databases">
        <title>The Natural Products Discovery Center: Release of the First 8490 Sequenced Strains for Exploring Actinobacteria Biosynthetic Diversity.</title>
        <authorList>
            <person name="Kalkreuter E."/>
            <person name="Kautsar S.A."/>
            <person name="Yang D."/>
            <person name="Bader C.D."/>
            <person name="Teijaro C.N."/>
            <person name="Fluegel L."/>
            <person name="Davis C.M."/>
            <person name="Simpson J.R."/>
            <person name="Lauterbach L."/>
            <person name="Steele A.D."/>
            <person name="Gui C."/>
            <person name="Meng S."/>
            <person name="Li G."/>
            <person name="Viehrig K."/>
            <person name="Ye F."/>
            <person name="Su P."/>
            <person name="Kiefer A.F."/>
            <person name="Nichols A."/>
            <person name="Cepeda A.J."/>
            <person name="Yan W."/>
            <person name="Fan B."/>
            <person name="Jiang Y."/>
            <person name="Adhikari A."/>
            <person name="Zheng C.-J."/>
            <person name="Schuster L."/>
            <person name="Cowan T.M."/>
            <person name="Smanski M.J."/>
            <person name="Chevrette M.G."/>
            <person name="De Carvalho L.P.S."/>
            <person name="Shen B."/>
        </authorList>
    </citation>
    <scope>NUCLEOTIDE SEQUENCE [LARGE SCALE GENOMIC DNA]</scope>
    <source>
        <strain evidence="8 9">NPDC015755</strain>
    </source>
</reference>
<dbReference type="SUPFAM" id="SSF103473">
    <property type="entry name" value="MFS general substrate transporter"/>
    <property type="match status" value="1"/>
</dbReference>
<dbReference type="Gene3D" id="1.20.1250.20">
    <property type="entry name" value="MFS general substrate transporter like domains"/>
    <property type="match status" value="1"/>
</dbReference>
<evidence type="ECO:0000313" key="9">
    <source>
        <dbReference type="Proteomes" id="UP001603013"/>
    </source>
</evidence>
<keyword evidence="5 7" id="KW-1133">Transmembrane helix</keyword>
<comment type="caution">
    <text evidence="8">The sequence shown here is derived from an EMBL/GenBank/DDBJ whole genome shotgun (WGS) entry which is preliminary data.</text>
</comment>
<evidence type="ECO:0000256" key="4">
    <source>
        <dbReference type="ARBA" id="ARBA00022692"/>
    </source>
</evidence>
<dbReference type="RefSeq" id="WP_391933701.1">
    <property type="nucleotide sequence ID" value="NZ_JBIBSM010000004.1"/>
</dbReference>
<keyword evidence="9" id="KW-1185">Reference proteome</keyword>
<evidence type="ECO:0000256" key="7">
    <source>
        <dbReference type="SAM" id="Phobius"/>
    </source>
</evidence>
<feature type="transmembrane region" description="Helical" evidence="7">
    <location>
        <begin position="253"/>
        <end position="277"/>
    </location>
</feature>
<evidence type="ECO:0000256" key="6">
    <source>
        <dbReference type="ARBA" id="ARBA00023136"/>
    </source>
</evidence>
<proteinExistence type="predicted"/>
<dbReference type="InterPro" id="IPR036259">
    <property type="entry name" value="MFS_trans_sf"/>
</dbReference>
<dbReference type="PANTHER" id="PTHR23517:SF2">
    <property type="entry name" value="MULTIDRUG RESISTANCE PROTEIN MDTH"/>
    <property type="match status" value="1"/>
</dbReference>
<dbReference type="Pfam" id="PF07690">
    <property type="entry name" value="MFS_1"/>
    <property type="match status" value="1"/>
</dbReference>
<evidence type="ECO:0000256" key="3">
    <source>
        <dbReference type="ARBA" id="ARBA00022475"/>
    </source>
</evidence>
<dbReference type="Proteomes" id="UP001603013">
    <property type="component" value="Unassembled WGS sequence"/>
</dbReference>
<evidence type="ECO:0000313" key="8">
    <source>
        <dbReference type="EMBL" id="MFF8276097.1"/>
    </source>
</evidence>
<feature type="transmembrane region" description="Helical" evidence="7">
    <location>
        <begin position="49"/>
        <end position="70"/>
    </location>
</feature>
<dbReference type="EMBL" id="JBIBSM010000004">
    <property type="protein sequence ID" value="MFF8276097.1"/>
    <property type="molecule type" value="Genomic_DNA"/>
</dbReference>
<feature type="transmembrane region" description="Helical" evidence="7">
    <location>
        <begin position="172"/>
        <end position="189"/>
    </location>
</feature>
<feature type="transmembrane region" description="Helical" evidence="7">
    <location>
        <begin position="289"/>
        <end position="309"/>
    </location>
</feature>
<dbReference type="InterPro" id="IPR011701">
    <property type="entry name" value="MFS"/>
</dbReference>
<feature type="transmembrane region" description="Helical" evidence="7">
    <location>
        <begin position="20"/>
        <end position="43"/>
    </location>
</feature>
<dbReference type="PANTHER" id="PTHR23517">
    <property type="entry name" value="RESISTANCE PROTEIN MDTM, PUTATIVE-RELATED-RELATED"/>
    <property type="match status" value="1"/>
</dbReference>
<keyword evidence="4 7" id="KW-0812">Transmembrane</keyword>
<protein>
    <submittedName>
        <fullName evidence="8">MFS transporter</fullName>
    </submittedName>
</protein>
<name>A0ABW6Y8F2_9ACTN</name>
<keyword evidence="3" id="KW-1003">Cell membrane</keyword>
<evidence type="ECO:0000256" key="2">
    <source>
        <dbReference type="ARBA" id="ARBA00022448"/>
    </source>
</evidence>